<dbReference type="GO" id="GO:0016836">
    <property type="term" value="F:hydro-lyase activity"/>
    <property type="evidence" value="ECO:0007669"/>
    <property type="project" value="TreeGrafter"/>
</dbReference>
<sequence>MGSWRKSVSSTIVGAEAYLVDLEVETVRTDAVQAFLKQETIFVALSTSDGLTGLGYSYTIGTGGTAVLALLRDHLLPRLVGKDARNVEGLWSDLFWSTHATTVGAITSLALAAVDTALWDLRCLRAGEPLWRLAGGYRQQVPLYDTEGGWLHLTTDELVAGALASQKAGWPGVKLKVGKPRVHEDVERLRAVRDAVGPSLDIMVDANQSMTYAEAKRRAAAFEAVDLSWFEEPLPADDVTGHVRLAESTSIPIAVGESLYSVSQFREYVASGGAGIVQVDVARVGGITPWLKVAHLAETFNLEVCPHFLMELHVSLTAAVPNGRYVEHIPQLRAITRSEMAVADGHAVAPDVPGLGIDWNADAIDDRRVA</sequence>
<dbReference type="SFLD" id="SFLDS00001">
    <property type="entry name" value="Enolase"/>
    <property type="match status" value="1"/>
</dbReference>
<evidence type="ECO:0000256" key="3">
    <source>
        <dbReference type="ARBA" id="ARBA00022842"/>
    </source>
</evidence>
<dbReference type="GO" id="GO:0016052">
    <property type="term" value="P:carbohydrate catabolic process"/>
    <property type="evidence" value="ECO:0007669"/>
    <property type="project" value="TreeGrafter"/>
</dbReference>
<dbReference type="Gene3D" id="3.30.390.10">
    <property type="entry name" value="Enolase-like, N-terminal domain"/>
    <property type="match status" value="1"/>
</dbReference>
<dbReference type="InterPro" id="IPR013341">
    <property type="entry name" value="Mandelate_racemase_N_dom"/>
</dbReference>
<dbReference type="InterPro" id="IPR013342">
    <property type="entry name" value="Mandelate_racemase_C"/>
</dbReference>
<name>A0A4R0J8A2_9ACTN</name>
<evidence type="ECO:0000256" key="2">
    <source>
        <dbReference type="ARBA" id="ARBA00022723"/>
    </source>
</evidence>
<evidence type="ECO:0000313" key="6">
    <source>
        <dbReference type="Proteomes" id="UP000294225"/>
    </source>
</evidence>
<dbReference type="InterPro" id="IPR029065">
    <property type="entry name" value="Enolase_C-like"/>
</dbReference>
<dbReference type="CDD" id="cd03316">
    <property type="entry name" value="MR_like"/>
    <property type="match status" value="1"/>
</dbReference>
<dbReference type="InterPro" id="IPR046945">
    <property type="entry name" value="RHMD-like"/>
</dbReference>
<evidence type="ECO:0000313" key="5">
    <source>
        <dbReference type="EMBL" id="TCC40686.1"/>
    </source>
</evidence>
<keyword evidence="3" id="KW-0460">Magnesium</keyword>
<dbReference type="InterPro" id="IPR029017">
    <property type="entry name" value="Enolase-like_N"/>
</dbReference>
<dbReference type="PANTHER" id="PTHR13794:SF58">
    <property type="entry name" value="MITOCHONDRIAL ENOLASE SUPERFAMILY MEMBER 1"/>
    <property type="match status" value="1"/>
</dbReference>
<reference evidence="5 6" key="1">
    <citation type="submission" date="2019-02" db="EMBL/GenBank/DDBJ databases">
        <title>Kribbella capetownensis sp. nov. and Kribbella speibonae sp. nov., isolated from soil.</title>
        <authorList>
            <person name="Curtis S.M."/>
            <person name="Norton I."/>
            <person name="Everest G.J."/>
            <person name="Meyers P.R."/>
        </authorList>
    </citation>
    <scope>NUCLEOTIDE SEQUENCE [LARGE SCALE GENOMIC DNA]</scope>
    <source>
        <strain evidence="5 6">YM55</strain>
    </source>
</reference>
<protein>
    <submittedName>
        <fullName evidence="5">Mandelate racemase/muconate lactonizing enzyme family protein</fullName>
    </submittedName>
</protein>
<dbReference type="SMART" id="SM00922">
    <property type="entry name" value="MR_MLE"/>
    <property type="match status" value="1"/>
</dbReference>
<dbReference type="SUPFAM" id="SSF51604">
    <property type="entry name" value="Enolase C-terminal domain-like"/>
    <property type="match status" value="1"/>
</dbReference>
<dbReference type="GO" id="GO:0000287">
    <property type="term" value="F:magnesium ion binding"/>
    <property type="evidence" value="ECO:0007669"/>
    <property type="project" value="TreeGrafter"/>
</dbReference>
<proteinExistence type="predicted"/>
<organism evidence="5 6">
    <name type="scientific">Kribbella speibonae</name>
    <dbReference type="NCBI Taxonomy" id="1572660"/>
    <lineage>
        <taxon>Bacteria</taxon>
        <taxon>Bacillati</taxon>
        <taxon>Actinomycetota</taxon>
        <taxon>Actinomycetes</taxon>
        <taxon>Propionibacteriales</taxon>
        <taxon>Kribbellaceae</taxon>
        <taxon>Kribbella</taxon>
    </lineage>
</organism>
<dbReference type="PANTHER" id="PTHR13794">
    <property type="entry name" value="ENOLASE SUPERFAMILY, MANDELATE RACEMASE"/>
    <property type="match status" value="1"/>
</dbReference>
<dbReference type="SFLD" id="SFLDG00179">
    <property type="entry name" value="mandelate_racemase"/>
    <property type="match status" value="1"/>
</dbReference>
<accession>A0A4R0J8A2</accession>
<gene>
    <name evidence="5" type="ORF">E0H92_03050</name>
</gene>
<dbReference type="Gene3D" id="3.20.20.120">
    <property type="entry name" value="Enolase-like C-terminal domain"/>
    <property type="match status" value="1"/>
</dbReference>
<dbReference type="Proteomes" id="UP000294225">
    <property type="component" value="Unassembled WGS sequence"/>
</dbReference>
<dbReference type="Pfam" id="PF02746">
    <property type="entry name" value="MR_MLE_N"/>
    <property type="match status" value="1"/>
</dbReference>
<comment type="cofactor">
    <cofactor evidence="1">
        <name>Mg(2+)</name>
        <dbReference type="ChEBI" id="CHEBI:18420"/>
    </cofactor>
</comment>
<dbReference type="SUPFAM" id="SSF54826">
    <property type="entry name" value="Enolase N-terminal domain-like"/>
    <property type="match status" value="1"/>
</dbReference>
<evidence type="ECO:0000256" key="1">
    <source>
        <dbReference type="ARBA" id="ARBA00001946"/>
    </source>
</evidence>
<dbReference type="EMBL" id="SJKC01000001">
    <property type="protein sequence ID" value="TCC40686.1"/>
    <property type="molecule type" value="Genomic_DNA"/>
</dbReference>
<dbReference type="InterPro" id="IPR036849">
    <property type="entry name" value="Enolase-like_C_sf"/>
</dbReference>
<feature type="domain" description="Mandelate racemase/muconate lactonizing enzyme C-terminal" evidence="4">
    <location>
        <begin position="155"/>
        <end position="252"/>
    </location>
</feature>
<evidence type="ECO:0000259" key="4">
    <source>
        <dbReference type="SMART" id="SM00922"/>
    </source>
</evidence>
<dbReference type="Pfam" id="PF13378">
    <property type="entry name" value="MR_MLE_C"/>
    <property type="match status" value="1"/>
</dbReference>
<comment type="caution">
    <text evidence="5">The sequence shown here is derived from an EMBL/GenBank/DDBJ whole genome shotgun (WGS) entry which is preliminary data.</text>
</comment>
<keyword evidence="2" id="KW-0479">Metal-binding</keyword>
<dbReference type="AlphaFoldDB" id="A0A4R0J8A2"/>